<evidence type="ECO:0000256" key="1">
    <source>
        <dbReference type="ARBA" id="ARBA00007884"/>
    </source>
</evidence>
<keyword evidence="4" id="KW-1185">Reference proteome</keyword>
<evidence type="ECO:0000313" key="3">
    <source>
        <dbReference type="EMBL" id="PTE19359.1"/>
    </source>
</evidence>
<gene>
    <name evidence="3" type="ORF">C5F46_00810</name>
</gene>
<comment type="caution">
    <text evidence="3">The sequence shown here is derived from an EMBL/GenBank/DDBJ whole genome shotgun (WGS) entry which is preliminary data.</text>
</comment>
<feature type="domain" description="NADH:ubiquinone oxidoreductase intermediate-associated protein 30" evidence="2">
    <location>
        <begin position="1"/>
        <end position="127"/>
    </location>
</feature>
<protein>
    <submittedName>
        <fullName evidence="3">NADH ubiquinone oxidoreductase</fullName>
    </submittedName>
</protein>
<dbReference type="InterPro" id="IPR013857">
    <property type="entry name" value="NADH-UbQ_OxRdtase-assoc_prot30"/>
</dbReference>
<keyword evidence="3" id="KW-0830">Ubiquinone</keyword>
<proteinExistence type="inferred from homology"/>
<dbReference type="InterPro" id="IPR008979">
    <property type="entry name" value="Galactose-bd-like_sf"/>
</dbReference>
<accession>A0A2T4JN65</accession>
<dbReference type="PANTHER" id="PTHR13194:SF19">
    <property type="entry name" value="NAD(P)-BINDING ROSSMANN-FOLD SUPERFAMILY PROTEIN"/>
    <property type="match status" value="1"/>
</dbReference>
<organism evidence="3 4">
    <name type="scientific">Phaeovulum veldkampii DSM 11550</name>
    <dbReference type="NCBI Taxonomy" id="1185920"/>
    <lineage>
        <taxon>Bacteria</taxon>
        <taxon>Pseudomonadati</taxon>
        <taxon>Pseudomonadota</taxon>
        <taxon>Alphaproteobacteria</taxon>
        <taxon>Rhodobacterales</taxon>
        <taxon>Paracoccaceae</taxon>
        <taxon>Phaeovulum</taxon>
    </lineage>
</organism>
<dbReference type="Proteomes" id="UP000241899">
    <property type="component" value="Unassembled WGS sequence"/>
</dbReference>
<dbReference type="Pfam" id="PF08547">
    <property type="entry name" value="CIA30"/>
    <property type="match status" value="1"/>
</dbReference>
<dbReference type="OrthoDB" id="442188at2"/>
<evidence type="ECO:0000313" key="4">
    <source>
        <dbReference type="Proteomes" id="UP000241899"/>
    </source>
</evidence>
<dbReference type="AlphaFoldDB" id="A0A2T4JN65"/>
<comment type="similarity">
    <text evidence="1">Belongs to the CIA30 family.</text>
</comment>
<dbReference type="InterPro" id="IPR039131">
    <property type="entry name" value="NDUFAF1"/>
</dbReference>
<reference evidence="3 4" key="1">
    <citation type="submission" date="2018-03" db="EMBL/GenBank/DDBJ databases">
        <title>Rhodobacter veldkampii.</title>
        <authorList>
            <person name="Meyer T.E."/>
            <person name="Miller S."/>
            <person name="Lodha T."/>
            <person name="Gandham S."/>
            <person name="Chintalapati S."/>
            <person name="Chintalapati V.R."/>
        </authorList>
    </citation>
    <scope>NUCLEOTIDE SEQUENCE [LARGE SCALE GENOMIC DNA]</scope>
    <source>
        <strain evidence="3 4">DSM 11550</strain>
    </source>
</reference>
<dbReference type="PANTHER" id="PTHR13194">
    <property type="entry name" value="COMPLEX I INTERMEDIATE-ASSOCIATED PROTEIN 30"/>
    <property type="match status" value="1"/>
</dbReference>
<evidence type="ECO:0000259" key="2">
    <source>
        <dbReference type="Pfam" id="PF08547"/>
    </source>
</evidence>
<dbReference type="EMBL" id="PZKF01000001">
    <property type="protein sequence ID" value="PTE19359.1"/>
    <property type="molecule type" value="Genomic_DNA"/>
</dbReference>
<sequence>MGGVSIGGVSFGRDAQGAFAHMTGRVSTRNNGGFIQIQTAISQQPPARAQGLRLVVRGDGQRYFVHLKTSATAMPWDHYRAGFDTGPDCSPDWTEVRLPFAAFVRSRRGPQLDPRAERLLTLGLVAYGRDHDADIALRSVGYF</sequence>
<dbReference type="SUPFAM" id="SSF49785">
    <property type="entry name" value="Galactose-binding domain-like"/>
    <property type="match status" value="1"/>
</dbReference>
<name>A0A2T4JN65_9RHOB</name>